<evidence type="ECO:0000256" key="1">
    <source>
        <dbReference type="SAM" id="Coils"/>
    </source>
</evidence>
<feature type="region of interest" description="Disordered" evidence="2">
    <location>
        <begin position="57"/>
        <end position="76"/>
    </location>
</feature>
<feature type="compositionally biased region" description="Acidic residues" evidence="2">
    <location>
        <begin position="692"/>
        <end position="706"/>
    </location>
</feature>
<evidence type="ECO:0000313" key="4">
    <source>
        <dbReference type="Proteomes" id="UP001231189"/>
    </source>
</evidence>
<sequence>MPDDWEWGFLPLSSTNPPTKEAKDRFPRIEADRRGPFRKRPLDSVDPDPYVHWTDLKMGRTHTSRPDAPSASTQLQVHEHVAPLQAKAGREFLEKLAPQGKKNKAPAPDAGSSQAPPAKRFRTEVLGGKEAGKRRYKGKQMPVASGPALKLSKSAEGPARASTPPHPSPAPSGAGNTSASPLGGTPSSGRAAPTPPDHRAEEEHVSPPEKQDTGASNIGADAETVGRAEPLVPPVPKKKKKKTTGSPPSKPVPDSSAPASSNLGQDAPSSPKTAPAPPPEAPSAEPTGATPTPPPETLKITKGKATASGTSSAGPQSLVLHVGPAAAAAGGKPSGVLGRITELKREGRDLGHLLPYAEKWNAADVSAATRGLGKDRLPALDPSGPRCTEEHFMRQRRTVKELDSAWYDATNNMVSTADARRHLFEELLWEHRDLAEAHSNCNFFNAFFRALDEKEQLIRQHREALDAQETYSKGLKDQLIQLGLKHNEAMKAAQATAEAKLNEALEDANNSTVVLRAELEEGSKARKVAEDHAARLEGEEKEYDLLVMQTDTLALRLFPDSQAYAVKKVAERRVAQAYKNLDAPWDPYDHLVALSARVSHMRAVDRNLADIPEVAIQLFKVLWPEEELRVACSWYPDLDLDALLGVRENAPTDMDPVLTAKRQDRAYRIAEYAAVRTFIPPPPDITDYLSDHEEEDEDEDVGEDVPPEGPNAGDAPPDAPAA</sequence>
<keyword evidence="4" id="KW-1185">Reference proteome</keyword>
<dbReference type="Proteomes" id="UP001231189">
    <property type="component" value="Unassembled WGS sequence"/>
</dbReference>
<keyword evidence="1" id="KW-0175">Coiled coil</keyword>
<protein>
    <submittedName>
        <fullName evidence="3">Uncharacterized protein</fullName>
    </submittedName>
</protein>
<proteinExistence type="predicted"/>
<gene>
    <name evidence="3" type="ORF">QYE76_056187</name>
</gene>
<accession>A0AAD8T2U5</accession>
<organism evidence="3 4">
    <name type="scientific">Lolium multiflorum</name>
    <name type="common">Italian ryegrass</name>
    <name type="synonym">Lolium perenne subsp. multiflorum</name>
    <dbReference type="NCBI Taxonomy" id="4521"/>
    <lineage>
        <taxon>Eukaryota</taxon>
        <taxon>Viridiplantae</taxon>
        <taxon>Streptophyta</taxon>
        <taxon>Embryophyta</taxon>
        <taxon>Tracheophyta</taxon>
        <taxon>Spermatophyta</taxon>
        <taxon>Magnoliopsida</taxon>
        <taxon>Liliopsida</taxon>
        <taxon>Poales</taxon>
        <taxon>Poaceae</taxon>
        <taxon>BOP clade</taxon>
        <taxon>Pooideae</taxon>
        <taxon>Poodae</taxon>
        <taxon>Poeae</taxon>
        <taxon>Poeae Chloroplast Group 2 (Poeae type)</taxon>
        <taxon>Loliodinae</taxon>
        <taxon>Loliinae</taxon>
        <taxon>Lolium</taxon>
    </lineage>
</organism>
<reference evidence="3" key="1">
    <citation type="submission" date="2023-07" db="EMBL/GenBank/DDBJ databases">
        <title>A chromosome-level genome assembly of Lolium multiflorum.</title>
        <authorList>
            <person name="Chen Y."/>
            <person name="Copetti D."/>
            <person name="Kolliker R."/>
            <person name="Studer B."/>
        </authorList>
    </citation>
    <scope>NUCLEOTIDE SEQUENCE</scope>
    <source>
        <strain evidence="3">02402/16</strain>
        <tissue evidence="3">Leaf</tissue>
    </source>
</reference>
<dbReference type="AlphaFoldDB" id="A0AAD8T2U5"/>
<feature type="region of interest" description="Disordered" evidence="2">
    <location>
        <begin position="681"/>
        <end position="722"/>
    </location>
</feature>
<feature type="compositionally biased region" description="Basic and acidic residues" evidence="2">
    <location>
        <begin position="196"/>
        <end position="212"/>
    </location>
</feature>
<name>A0AAD8T2U5_LOLMU</name>
<feature type="compositionally biased region" description="Basic and acidic residues" evidence="2">
    <location>
        <begin position="20"/>
        <end position="43"/>
    </location>
</feature>
<feature type="compositionally biased region" description="Polar residues" evidence="2">
    <location>
        <begin position="174"/>
        <end position="188"/>
    </location>
</feature>
<comment type="caution">
    <text evidence="3">The sequence shown here is derived from an EMBL/GenBank/DDBJ whole genome shotgun (WGS) entry which is preliminary data.</text>
</comment>
<dbReference type="EMBL" id="JAUUTY010000003">
    <property type="protein sequence ID" value="KAK1668028.1"/>
    <property type="molecule type" value="Genomic_DNA"/>
</dbReference>
<feature type="coiled-coil region" evidence="1">
    <location>
        <begin position="451"/>
        <end position="507"/>
    </location>
</feature>
<evidence type="ECO:0000256" key="2">
    <source>
        <dbReference type="SAM" id="MobiDB-lite"/>
    </source>
</evidence>
<feature type="region of interest" description="Disordered" evidence="2">
    <location>
        <begin position="1"/>
        <end position="49"/>
    </location>
</feature>
<feature type="region of interest" description="Disordered" evidence="2">
    <location>
        <begin position="86"/>
        <end position="316"/>
    </location>
</feature>
<evidence type="ECO:0000313" key="3">
    <source>
        <dbReference type="EMBL" id="KAK1668028.1"/>
    </source>
</evidence>